<feature type="compositionally biased region" description="Polar residues" evidence="1">
    <location>
        <begin position="231"/>
        <end position="242"/>
    </location>
</feature>
<accession>A0A5M9K439</accession>
<organism evidence="2 3">
    <name type="scientific">Monilinia fructicola</name>
    <name type="common">Brown rot fungus</name>
    <name type="synonym">Ciboria fructicola</name>
    <dbReference type="NCBI Taxonomy" id="38448"/>
    <lineage>
        <taxon>Eukaryota</taxon>
        <taxon>Fungi</taxon>
        <taxon>Dikarya</taxon>
        <taxon>Ascomycota</taxon>
        <taxon>Pezizomycotina</taxon>
        <taxon>Leotiomycetes</taxon>
        <taxon>Helotiales</taxon>
        <taxon>Sclerotiniaceae</taxon>
        <taxon>Monilinia</taxon>
    </lineage>
</organism>
<feature type="region of interest" description="Disordered" evidence="1">
    <location>
        <begin position="197"/>
        <end position="242"/>
    </location>
</feature>
<keyword evidence="3" id="KW-1185">Reference proteome</keyword>
<gene>
    <name evidence="2" type="ORF">EYC84_004806</name>
</gene>
<dbReference type="Proteomes" id="UP000322873">
    <property type="component" value="Unassembled WGS sequence"/>
</dbReference>
<feature type="compositionally biased region" description="Basic and acidic residues" evidence="1">
    <location>
        <begin position="197"/>
        <end position="208"/>
    </location>
</feature>
<dbReference type="EMBL" id="VICG01000002">
    <property type="protein sequence ID" value="KAA8575690.1"/>
    <property type="molecule type" value="Genomic_DNA"/>
</dbReference>
<comment type="caution">
    <text evidence="2">The sequence shown here is derived from an EMBL/GenBank/DDBJ whole genome shotgun (WGS) entry which is preliminary data.</text>
</comment>
<proteinExistence type="predicted"/>
<name>A0A5M9K439_MONFR</name>
<protein>
    <submittedName>
        <fullName evidence="2">Uncharacterized protein</fullName>
    </submittedName>
</protein>
<dbReference type="OrthoDB" id="3561757at2759"/>
<evidence type="ECO:0000313" key="3">
    <source>
        <dbReference type="Proteomes" id="UP000322873"/>
    </source>
</evidence>
<evidence type="ECO:0000313" key="2">
    <source>
        <dbReference type="EMBL" id="KAA8575690.1"/>
    </source>
</evidence>
<sequence>MYRCFNVFHFWNEHIGVRGIALALLACYTGTCAAGVKHGSSKERNRLIKKLLQLGPHRLQRICEGEGVDFLVQNEAGENVRVGVCEMGEDEGEYVRVVEEKVVRDVRKELRGELKRMMDLEVRQEVRGELKREVREELKRNGGHVGLVAEAIRDIKEDVRRKVELGLKLAVMGDVDRKRKEREREIKRKMEARIIELEKKSEEKKPEECTEDESEYSGGQGSEKVMKSERATQSVIATTRLR</sequence>
<evidence type="ECO:0000256" key="1">
    <source>
        <dbReference type="SAM" id="MobiDB-lite"/>
    </source>
</evidence>
<reference evidence="2 3" key="1">
    <citation type="submission" date="2019-06" db="EMBL/GenBank/DDBJ databases">
        <title>Genome Sequence of the Brown Rot Fungal Pathogen Monilinia fructicola.</title>
        <authorList>
            <person name="De Miccolis Angelini R.M."/>
            <person name="Landi L."/>
            <person name="Abate D."/>
            <person name="Pollastro S."/>
            <person name="Romanazzi G."/>
            <person name="Faretra F."/>
        </authorList>
    </citation>
    <scope>NUCLEOTIDE SEQUENCE [LARGE SCALE GENOMIC DNA]</scope>
    <source>
        <strain evidence="2 3">Mfrc123</strain>
    </source>
</reference>
<dbReference type="VEuPathDB" id="FungiDB:MFRU_020g00720"/>
<dbReference type="AlphaFoldDB" id="A0A5M9K439"/>